<reference evidence="1" key="1">
    <citation type="submission" date="2015-11" db="EMBL/GenBank/DDBJ databases">
        <title>De novo transcriptome assembly of four potential Pierce s Disease insect vectors from Arizona vineyards.</title>
        <authorList>
            <person name="Tassone E.E."/>
        </authorList>
    </citation>
    <scope>NUCLEOTIDE SEQUENCE</scope>
</reference>
<proteinExistence type="predicted"/>
<feature type="non-terminal residue" evidence="1">
    <location>
        <position position="1"/>
    </location>
</feature>
<accession>A0A1B6LEX1</accession>
<protein>
    <recommendedName>
        <fullName evidence="2">Reverse transcriptase domain-containing protein</fullName>
    </recommendedName>
</protein>
<dbReference type="PANTHER" id="PTHR47510:SF3">
    <property type="entry name" value="ENDO_EXONUCLEASE_PHOSPHATASE DOMAIN-CONTAINING PROTEIN"/>
    <property type="match status" value="1"/>
</dbReference>
<evidence type="ECO:0000313" key="1">
    <source>
        <dbReference type="EMBL" id="JAT22242.1"/>
    </source>
</evidence>
<gene>
    <name evidence="1" type="ORF">g.12</name>
</gene>
<sequence length="305" mass="35279">WRFRNLLTYLQEATINLTAAFCVSGPRYKESRHFTPQNIDTFKFYLSRETWKEVYSRKEYEGKFDAFMDEILHYFEICFPLIRRAVKKKPLILKPKLDEPILQLRDYVHCLYSQSKDLDASHPLRLQYRQAKNAFKKAVRKSKSDAVLNKINLSCNKSKSIWQVINEQRRAKGRLNFNVHLRDSDGRVIDDPFQVANTFNSFYSSVAQRTAHFNNTVEPITMMKQCASTFFLFPTTPREVVGEIMSLKPKVSSGVDGISSKLLRHVAELISSPLSYLINVSFEVGQFPQALKTAVVKPLHKKGAE</sequence>
<dbReference type="EMBL" id="GEBQ01017735">
    <property type="protein sequence ID" value="JAT22242.1"/>
    <property type="molecule type" value="Transcribed_RNA"/>
</dbReference>
<evidence type="ECO:0008006" key="2">
    <source>
        <dbReference type="Google" id="ProtNLM"/>
    </source>
</evidence>
<dbReference type="PANTHER" id="PTHR47510">
    <property type="entry name" value="REVERSE TRANSCRIPTASE DOMAIN-CONTAINING PROTEIN"/>
    <property type="match status" value="1"/>
</dbReference>
<organism evidence="1">
    <name type="scientific">Graphocephala atropunctata</name>
    <dbReference type="NCBI Taxonomy" id="36148"/>
    <lineage>
        <taxon>Eukaryota</taxon>
        <taxon>Metazoa</taxon>
        <taxon>Ecdysozoa</taxon>
        <taxon>Arthropoda</taxon>
        <taxon>Hexapoda</taxon>
        <taxon>Insecta</taxon>
        <taxon>Pterygota</taxon>
        <taxon>Neoptera</taxon>
        <taxon>Paraneoptera</taxon>
        <taxon>Hemiptera</taxon>
        <taxon>Auchenorrhyncha</taxon>
        <taxon>Membracoidea</taxon>
        <taxon>Cicadellidae</taxon>
        <taxon>Cicadellinae</taxon>
        <taxon>Cicadellini</taxon>
        <taxon>Graphocephala</taxon>
    </lineage>
</organism>
<dbReference type="AlphaFoldDB" id="A0A1B6LEX1"/>
<feature type="non-terminal residue" evidence="1">
    <location>
        <position position="305"/>
    </location>
</feature>
<name>A0A1B6LEX1_9HEMI</name>